<feature type="transmembrane region" description="Helical" evidence="7">
    <location>
        <begin position="334"/>
        <end position="357"/>
    </location>
</feature>
<dbReference type="Pfam" id="PF07690">
    <property type="entry name" value="MFS_1"/>
    <property type="match status" value="1"/>
</dbReference>
<dbReference type="InterPro" id="IPR050189">
    <property type="entry name" value="MFS_Efflux_Transporters"/>
</dbReference>
<comment type="subcellular location">
    <subcellularLocation>
        <location evidence="1">Cell membrane</location>
        <topology evidence="1">Multi-pass membrane protein</topology>
    </subcellularLocation>
</comment>
<evidence type="ECO:0000256" key="2">
    <source>
        <dbReference type="ARBA" id="ARBA00022475"/>
    </source>
</evidence>
<gene>
    <name evidence="9" type="ORF">N1028_11720</name>
</gene>
<accession>A0AA42BU64</accession>
<keyword evidence="5 7" id="KW-0472">Membrane</keyword>
<feature type="transmembrane region" description="Helical" evidence="7">
    <location>
        <begin position="45"/>
        <end position="66"/>
    </location>
</feature>
<feature type="transmembrane region" description="Helical" evidence="7">
    <location>
        <begin position="308"/>
        <end position="328"/>
    </location>
</feature>
<dbReference type="SUPFAM" id="SSF103473">
    <property type="entry name" value="MFS general substrate transporter"/>
    <property type="match status" value="1"/>
</dbReference>
<feature type="transmembrane region" description="Helical" evidence="7">
    <location>
        <begin position="138"/>
        <end position="160"/>
    </location>
</feature>
<keyword evidence="10" id="KW-1185">Reference proteome</keyword>
<dbReference type="AlphaFoldDB" id="A0AA42BU64"/>
<feature type="transmembrane region" description="Helical" evidence="7">
    <location>
        <begin position="243"/>
        <end position="265"/>
    </location>
</feature>
<keyword evidence="2" id="KW-1003">Cell membrane</keyword>
<evidence type="ECO:0000256" key="4">
    <source>
        <dbReference type="ARBA" id="ARBA00022989"/>
    </source>
</evidence>
<feature type="domain" description="Major facilitator superfamily (MFS) profile" evidence="8">
    <location>
        <begin position="47"/>
        <end position="421"/>
    </location>
</feature>
<feature type="transmembrane region" description="Helical" evidence="7">
    <location>
        <begin position="112"/>
        <end position="132"/>
    </location>
</feature>
<organism evidence="9 10">
    <name type="scientific">Herbiconiux oxytropis</name>
    <dbReference type="NCBI Taxonomy" id="2970915"/>
    <lineage>
        <taxon>Bacteria</taxon>
        <taxon>Bacillati</taxon>
        <taxon>Actinomycetota</taxon>
        <taxon>Actinomycetes</taxon>
        <taxon>Micrococcales</taxon>
        <taxon>Microbacteriaceae</taxon>
        <taxon>Herbiconiux</taxon>
    </lineage>
</organism>
<name>A0AA42BU64_9MICO</name>
<proteinExistence type="predicted"/>
<evidence type="ECO:0000259" key="8">
    <source>
        <dbReference type="PROSITE" id="PS50850"/>
    </source>
</evidence>
<dbReference type="Gene3D" id="1.20.1250.20">
    <property type="entry name" value="MFS general substrate transporter like domains"/>
    <property type="match status" value="1"/>
</dbReference>
<dbReference type="GO" id="GO:0022857">
    <property type="term" value="F:transmembrane transporter activity"/>
    <property type="evidence" value="ECO:0007669"/>
    <property type="project" value="InterPro"/>
</dbReference>
<evidence type="ECO:0000256" key="3">
    <source>
        <dbReference type="ARBA" id="ARBA00022692"/>
    </source>
</evidence>
<dbReference type="EMBL" id="JANLCK010000005">
    <property type="protein sequence ID" value="MCS5726562.1"/>
    <property type="molecule type" value="Genomic_DNA"/>
</dbReference>
<comment type="caution">
    <text evidence="9">The sequence shown here is derived from an EMBL/GenBank/DDBJ whole genome shotgun (WGS) entry which is preliminary data.</text>
</comment>
<keyword evidence="4 7" id="KW-1133">Transmembrane helix</keyword>
<sequence length="425" mass="42725">MTSNEFAATGATAAITLPSPSGPKAPTAAGARTSTNPDGPERASWLGVVSLGLGVFAIVMAEFLPASLLTRVASDLGVTEGVAGQSVSITAIVAAVAGLTIPVLLPRVDRRHLMLGLSALAVVSDVLVALAPNYPVLLAARVLLGISLGGFWALAISITARLVPADRLGRGLTVVNMGVSLATVAAIPLGTWLGELWGWRAVFVLAAGVGVVAVVVQALVLPSVRSITATGFRPLLATLRSRLILIGLVATALIAAGHFTGFTYIRPAATDIGGLDASQLAVLLVVYGAAVFAGNLVAGPLADKRMRVAVLVFPVAIAAAMLTFALAGSTTAGIVVAVALWGLGFGAVPTTLTTWLARVEPTRLESVGGLQSATFQLAIALGAVVGGLLVDGIGVQTAFLVGGASALLGAILLVSIKPRPAAFRA</sequence>
<evidence type="ECO:0000256" key="6">
    <source>
        <dbReference type="SAM" id="MobiDB-lite"/>
    </source>
</evidence>
<dbReference type="PANTHER" id="PTHR43124:SF5">
    <property type="entry name" value="PURINE RIBONUCLEOSIDE EFFLUX PUMP NEPI"/>
    <property type="match status" value="1"/>
</dbReference>
<evidence type="ECO:0000256" key="5">
    <source>
        <dbReference type="ARBA" id="ARBA00023136"/>
    </source>
</evidence>
<feature type="transmembrane region" description="Helical" evidence="7">
    <location>
        <begin position="396"/>
        <end position="416"/>
    </location>
</feature>
<keyword evidence="3 7" id="KW-0812">Transmembrane</keyword>
<feature type="transmembrane region" description="Helical" evidence="7">
    <location>
        <begin position="369"/>
        <end position="390"/>
    </location>
</feature>
<evidence type="ECO:0000313" key="9">
    <source>
        <dbReference type="EMBL" id="MCS5726562.1"/>
    </source>
</evidence>
<evidence type="ECO:0000256" key="7">
    <source>
        <dbReference type="SAM" id="Phobius"/>
    </source>
</evidence>
<dbReference type="GO" id="GO:0005886">
    <property type="term" value="C:plasma membrane"/>
    <property type="evidence" value="ECO:0007669"/>
    <property type="project" value="UniProtKB-SubCell"/>
</dbReference>
<dbReference type="CDD" id="cd17324">
    <property type="entry name" value="MFS_NepI_like"/>
    <property type="match status" value="1"/>
</dbReference>
<feature type="transmembrane region" description="Helical" evidence="7">
    <location>
        <begin position="277"/>
        <end position="296"/>
    </location>
</feature>
<dbReference type="InterPro" id="IPR020846">
    <property type="entry name" value="MFS_dom"/>
</dbReference>
<feature type="transmembrane region" description="Helical" evidence="7">
    <location>
        <begin position="86"/>
        <end position="105"/>
    </location>
</feature>
<reference evidence="9" key="1">
    <citation type="submission" date="2022-08" db="EMBL/GenBank/DDBJ databases">
        <authorList>
            <person name="Deng Y."/>
            <person name="Han X.-F."/>
            <person name="Zhang Y.-Q."/>
        </authorList>
    </citation>
    <scope>NUCLEOTIDE SEQUENCE</scope>
    <source>
        <strain evidence="9">CPCC 203407</strain>
    </source>
</reference>
<evidence type="ECO:0000256" key="1">
    <source>
        <dbReference type="ARBA" id="ARBA00004651"/>
    </source>
</evidence>
<feature type="transmembrane region" description="Helical" evidence="7">
    <location>
        <begin position="172"/>
        <end position="193"/>
    </location>
</feature>
<protein>
    <submittedName>
        <fullName evidence="9">MFS transporter</fullName>
    </submittedName>
</protein>
<dbReference type="RefSeq" id="WP_259529085.1">
    <property type="nucleotide sequence ID" value="NZ_JANLCK010000005.1"/>
</dbReference>
<dbReference type="InterPro" id="IPR036259">
    <property type="entry name" value="MFS_trans_sf"/>
</dbReference>
<dbReference type="InterPro" id="IPR011701">
    <property type="entry name" value="MFS"/>
</dbReference>
<dbReference type="PANTHER" id="PTHR43124">
    <property type="entry name" value="PURINE EFFLUX PUMP PBUE"/>
    <property type="match status" value="1"/>
</dbReference>
<dbReference type="PROSITE" id="PS50850">
    <property type="entry name" value="MFS"/>
    <property type="match status" value="1"/>
</dbReference>
<feature type="region of interest" description="Disordered" evidence="6">
    <location>
        <begin position="15"/>
        <end position="39"/>
    </location>
</feature>
<feature type="transmembrane region" description="Helical" evidence="7">
    <location>
        <begin position="199"/>
        <end position="222"/>
    </location>
</feature>
<dbReference type="Proteomes" id="UP001165587">
    <property type="component" value="Unassembled WGS sequence"/>
</dbReference>
<evidence type="ECO:0000313" key="10">
    <source>
        <dbReference type="Proteomes" id="UP001165587"/>
    </source>
</evidence>